<evidence type="ECO:0000313" key="1">
    <source>
        <dbReference type="EMBL" id="MDH6180132.1"/>
    </source>
</evidence>
<dbReference type="Gene3D" id="2.40.30.100">
    <property type="entry name" value="AF2212/PG0164-like"/>
    <property type="match status" value="1"/>
</dbReference>
<evidence type="ECO:0000313" key="2">
    <source>
        <dbReference type="Proteomes" id="UP001160142"/>
    </source>
</evidence>
<dbReference type="EMBL" id="JARXVQ010000001">
    <property type="protein sequence ID" value="MDH6180132.1"/>
    <property type="molecule type" value="Genomic_DNA"/>
</dbReference>
<organism evidence="1 2">
    <name type="scientific">Antiquaquibacter oligotrophicus</name>
    <dbReference type="NCBI Taxonomy" id="2880260"/>
    <lineage>
        <taxon>Bacteria</taxon>
        <taxon>Bacillati</taxon>
        <taxon>Actinomycetota</taxon>
        <taxon>Actinomycetes</taxon>
        <taxon>Micrococcales</taxon>
        <taxon>Microbacteriaceae</taxon>
        <taxon>Antiquaquibacter</taxon>
    </lineage>
</organism>
<reference evidence="1 2" key="1">
    <citation type="submission" date="2023-04" db="EMBL/GenBank/DDBJ databases">
        <title>Genome Encyclopedia of Bacteria and Archaea VI: Functional Genomics of Type Strains.</title>
        <authorList>
            <person name="Whitman W."/>
        </authorList>
    </citation>
    <scope>NUCLEOTIDE SEQUENCE [LARGE SCALE GENOMIC DNA]</scope>
    <source>
        <strain evidence="1 2">SG_E_30_P1</strain>
    </source>
</reference>
<dbReference type="RefSeq" id="WP_322132498.1">
    <property type="nucleotide sequence ID" value="NZ_CP085036.1"/>
</dbReference>
<protein>
    <recommendedName>
        <fullName evidence="3">DUF1905 domain-containing protein</fullName>
    </recommendedName>
</protein>
<evidence type="ECO:0008006" key="3">
    <source>
        <dbReference type="Google" id="ProtNLM"/>
    </source>
</evidence>
<dbReference type="InterPro" id="IPR015018">
    <property type="entry name" value="DUF1905"/>
</dbReference>
<keyword evidence="2" id="KW-1185">Reference proteome</keyword>
<accession>A0ABT6KLZ9</accession>
<dbReference type="SUPFAM" id="SSF141694">
    <property type="entry name" value="AF2212/PG0164-like"/>
    <property type="match status" value="1"/>
</dbReference>
<gene>
    <name evidence="1" type="ORF">M2152_000314</name>
</gene>
<dbReference type="Pfam" id="PF08922">
    <property type="entry name" value="DUF1905"/>
    <property type="match status" value="1"/>
</dbReference>
<proteinExistence type="predicted"/>
<comment type="caution">
    <text evidence="1">The sequence shown here is derived from an EMBL/GenBank/DDBJ whole genome shotgun (WGS) entry which is preliminary data.</text>
</comment>
<name>A0ABT6KLZ9_9MICO</name>
<sequence length="88" mass="9289">MALDHTFTTTLVGGMGPHNWTCVVMPESREILGTSKAAKVHATVDGADFDATLLPHKGGHMLAIKQAIQNEIGKHAGDDVTVRLIATA</sequence>
<dbReference type="InterPro" id="IPR037079">
    <property type="entry name" value="AF2212/PG0164-like_sf"/>
</dbReference>
<dbReference type="Proteomes" id="UP001160142">
    <property type="component" value="Unassembled WGS sequence"/>
</dbReference>